<proteinExistence type="predicted"/>
<protein>
    <submittedName>
        <fullName evidence="2">Uncharacterized protein</fullName>
    </submittedName>
</protein>
<reference evidence="2" key="1">
    <citation type="submission" date="2018-02" db="EMBL/GenBank/DDBJ databases">
        <title>Rhizophora mucronata_Transcriptome.</title>
        <authorList>
            <person name="Meera S.P."/>
            <person name="Sreeshan A."/>
            <person name="Augustine A."/>
        </authorList>
    </citation>
    <scope>NUCLEOTIDE SEQUENCE</scope>
    <source>
        <tissue evidence="2">Leaf</tissue>
    </source>
</reference>
<keyword evidence="1" id="KW-1133">Transmembrane helix</keyword>
<accession>A0A2P2NN50</accession>
<name>A0A2P2NN50_RHIMU</name>
<organism evidence="2">
    <name type="scientific">Rhizophora mucronata</name>
    <name type="common">Asiatic mangrove</name>
    <dbReference type="NCBI Taxonomy" id="61149"/>
    <lineage>
        <taxon>Eukaryota</taxon>
        <taxon>Viridiplantae</taxon>
        <taxon>Streptophyta</taxon>
        <taxon>Embryophyta</taxon>
        <taxon>Tracheophyta</taxon>
        <taxon>Spermatophyta</taxon>
        <taxon>Magnoliopsida</taxon>
        <taxon>eudicotyledons</taxon>
        <taxon>Gunneridae</taxon>
        <taxon>Pentapetalae</taxon>
        <taxon>rosids</taxon>
        <taxon>fabids</taxon>
        <taxon>Malpighiales</taxon>
        <taxon>Rhizophoraceae</taxon>
        <taxon>Rhizophora</taxon>
    </lineage>
</organism>
<dbReference type="AlphaFoldDB" id="A0A2P2NN50"/>
<keyword evidence="1" id="KW-0812">Transmembrane</keyword>
<evidence type="ECO:0000256" key="1">
    <source>
        <dbReference type="SAM" id="Phobius"/>
    </source>
</evidence>
<dbReference type="EMBL" id="GGEC01063443">
    <property type="protein sequence ID" value="MBX43927.1"/>
    <property type="molecule type" value="Transcribed_RNA"/>
</dbReference>
<feature type="transmembrane region" description="Helical" evidence="1">
    <location>
        <begin position="6"/>
        <end position="34"/>
    </location>
</feature>
<sequence length="47" mass="5563">MCLEIVALFFSYVVMLSVTVTIRRQVLLILIILYELVNWKIWSNFNG</sequence>
<keyword evidence="1" id="KW-0472">Membrane</keyword>
<evidence type="ECO:0000313" key="2">
    <source>
        <dbReference type="EMBL" id="MBX43927.1"/>
    </source>
</evidence>